<keyword evidence="4 7" id="KW-0808">Transferase</keyword>
<evidence type="ECO:0000256" key="6">
    <source>
        <dbReference type="ARBA" id="ARBA00023136"/>
    </source>
</evidence>
<dbReference type="AlphaFoldDB" id="A0A839TW74"/>
<dbReference type="GO" id="GO:0047356">
    <property type="term" value="F:CDP-ribitol ribitolphosphotransferase activity"/>
    <property type="evidence" value="ECO:0007669"/>
    <property type="project" value="UniProtKB-EC"/>
</dbReference>
<dbReference type="PANTHER" id="PTHR37316">
    <property type="entry name" value="TEICHOIC ACID GLYCEROL-PHOSPHATE PRIMASE"/>
    <property type="match status" value="1"/>
</dbReference>
<dbReference type="Gene3D" id="3.40.50.12580">
    <property type="match status" value="1"/>
</dbReference>
<evidence type="ECO:0000313" key="7">
    <source>
        <dbReference type="EMBL" id="MBB3130942.1"/>
    </source>
</evidence>
<organism evidence="7 8">
    <name type="scientific">Paenibacillus rhizosphaerae</name>
    <dbReference type="NCBI Taxonomy" id="297318"/>
    <lineage>
        <taxon>Bacteria</taxon>
        <taxon>Bacillati</taxon>
        <taxon>Bacillota</taxon>
        <taxon>Bacilli</taxon>
        <taxon>Bacillales</taxon>
        <taxon>Paenibacillaceae</taxon>
        <taxon>Paenibacillus</taxon>
    </lineage>
</organism>
<dbReference type="GO" id="GO:0047355">
    <property type="term" value="F:CDP-glycerol glycerophosphotransferase activity"/>
    <property type="evidence" value="ECO:0007669"/>
    <property type="project" value="InterPro"/>
</dbReference>
<dbReference type="Proteomes" id="UP000517523">
    <property type="component" value="Unassembled WGS sequence"/>
</dbReference>
<evidence type="ECO:0000256" key="5">
    <source>
        <dbReference type="ARBA" id="ARBA00022944"/>
    </source>
</evidence>
<dbReference type="InterPro" id="IPR043148">
    <property type="entry name" value="TagF_C"/>
</dbReference>
<comment type="caution">
    <text evidence="7">The sequence shown here is derived from an EMBL/GenBank/DDBJ whole genome shotgun (WGS) entry which is preliminary data.</text>
</comment>
<reference evidence="7 8" key="1">
    <citation type="submission" date="2020-08" db="EMBL/GenBank/DDBJ databases">
        <title>Genomic Encyclopedia of Type Strains, Phase III (KMG-III): the genomes of soil and plant-associated and newly described type strains.</title>
        <authorList>
            <person name="Whitman W."/>
        </authorList>
    </citation>
    <scope>NUCLEOTIDE SEQUENCE [LARGE SCALE GENOMIC DNA]</scope>
    <source>
        <strain evidence="7 8">CECT 5831</strain>
    </source>
</reference>
<dbReference type="InterPro" id="IPR043149">
    <property type="entry name" value="TagF_N"/>
</dbReference>
<sequence>MKLVFYFLFAAMFYLYSVFPVNKQKVLFIMTHDKDLTGNIGAMLTNIKQKAEFNKYIFITREDYRFNSFPRSFFICARFFLLKSFHMATAQSIFMDNIFLPLSLIKTKKGVHVVQLWHGCGAIKKFGQDYNDGLLAKLEKLANKHTSHFILNSESAVSSYSSAFSIPESKIYTVGSPRTDFFLDSGYINKIKEGLKNKLPNLAGKKAILYAPTFRDHDVDNPKIPVNIEFITEHLRDNYVFIIKLHPHIISNFSGLPKSDNLLVVDSTVSLNELLVLSDILITDYSSIIFDYSLLEKPMIFFPYDYDFFIQNGRGFYYDYSEFVPGPIASNEHELVNIIRNEQYEKQRSFEFKLKHFDFLDGQSSDRVYNLLYNS</sequence>
<keyword evidence="6" id="KW-0472">Membrane</keyword>
<dbReference type="Gene3D" id="3.40.50.11820">
    <property type="match status" value="1"/>
</dbReference>
<keyword evidence="5" id="KW-0777">Teichoic acid biosynthesis</keyword>
<dbReference type="InterPro" id="IPR051612">
    <property type="entry name" value="Teichoic_Acid_Biosynth"/>
</dbReference>
<dbReference type="EC" id="2.7.8.14" evidence="7"/>
<dbReference type="GO" id="GO:0019350">
    <property type="term" value="P:teichoic acid biosynthetic process"/>
    <property type="evidence" value="ECO:0007669"/>
    <property type="project" value="UniProtKB-KW"/>
</dbReference>
<dbReference type="RefSeq" id="WP_183585196.1">
    <property type="nucleotide sequence ID" value="NZ_JACHXJ010000005.1"/>
</dbReference>
<dbReference type="InterPro" id="IPR007554">
    <property type="entry name" value="Glycerophosphate_synth"/>
</dbReference>
<evidence type="ECO:0000256" key="1">
    <source>
        <dbReference type="ARBA" id="ARBA00004202"/>
    </source>
</evidence>
<proteinExistence type="inferred from homology"/>
<dbReference type="PANTHER" id="PTHR37316:SF3">
    <property type="entry name" value="TEICHOIC ACID GLYCEROL-PHOSPHATE TRANSFERASE"/>
    <property type="match status" value="1"/>
</dbReference>
<accession>A0A839TW74</accession>
<comment type="similarity">
    <text evidence="2">Belongs to the CDP-glycerol glycerophosphotransferase family.</text>
</comment>
<name>A0A839TW74_9BACL</name>
<comment type="subcellular location">
    <subcellularLocation>
        <location evidence="1">Cell membrane</location>
        <topology evidence="1">Peripheral membrane protein</topology>
    </subcellularLocation>
</comment>
<evidence type="ECO:0000256" key="3">
    <source>
        <dbReference type="ARBA" id="ARBA00022475"/>
    </source>
</evidence>
<gene>
    <name evidence="7" type="ORF">FHS19_005661</name>
</gene>
<dbReference type="SUPFAM" id="SSF53756">
    <property type="entry name" value="UDP-Glycosyltransferase/glycogen phosphorylase"/>
    <property type="match status" value="1"/>
</dbReference>
<dbReference type="Pfam" id="PF04464">
    <property type="entry name" value="Glyphos_transf"/>
    <property type="match status" value="1"/>
</dbReference>
<protein>
    <submittedName>
        <fullName evidence="7">CDP-ribitol ribitolphosphotransferase</fullName>
        <ecNumber evidence="7">2.7.8.14</ecNumber>
    </submittedName>
</protein>
<dbReference type="GO" id="GO:0005886">
    <property type="term" value="C:plasma membrane"/>
    <property type="evidence" value="ECO:0007669"/>
    <property type="project" value="UniProtKB-SubCell"/>
</dbReference>
<evidence type="ECO:0000256" key="4">
    <source>
        <dbReference type="ARBA" id="ARBA00022679"/>
    </source>
</evidence>
<evidence type="ECO:0000256" key="2">
    <source>
        <dbReference type="ARBA" id="ARBA00010488"/>
    </source>
</evidence>
<evidence type="ECO:0000313" key="8">
    <source>
        <dbReference type="Proteomes" id="UP000517523"/>
    </source>
</evidence>
<dbReference type="EMBL" id="JACHXJ010000005">
    <property type="protein sequence ID" value="MBB3130942.1"/>
    <property type="molecule type" value="Genomic_DNA"/>
</dbReference>
<keyword evidence="3" id="KW-1003">Cell membrane</keyword>